<dbReference type="Proteomes" id="UP000195139">
    <property type="component" value="Unassembled WGS sequence"/>
</dbReference>
<name>A0A242C7L1_9ENTE</name>
<gene>
    <name evidence="2" type="ORF">A5880_000787</name>
    <name evidence="3" type="ORF">A5880_003065</name>
</gene>
<dbReference type="STRING" id="1834181.A5880_003065"/>
<dbReference type="EMBL" id="NGLE02000001">
    <property type="protein sequence ID" value="MEI5993246.1"/>
    <property type="molecule type" value="Genomic_DNA"/>
</dbReference>
<evidence type="ECO:0000313" key="4">
    <source>
        <dbReference type="Proteomes" id="UP000195139"/>
    </source>
</evidence>
<dbReference type="Gene3D" id="2.60.120.10">
    <property type="entry name" value="Jelly Rolls"/>
    <property type="match status" value="1"/>
</dbReference>
<dbReference type="EMBL" id="NGLE01000004">
    <property type="protein sequence ID" value="OTO05890.1"/>
    <property type="molecule type" value="Genomic_DNA"/>
</dbReference>
<keyword evidence="4" id="KW-1185">Reference proteome</keyword>
<evidence type="ECO:0000313" key="2">
    <source>
        <dbReference type="EMBL" id="MEI5993246.1"/>
    </source>
</evidence>
<comment type="caution">
    <text evidence="3">The sequence shown here is derived from an EMBL/GenBank/DDBJ whole genome shotgun (WGS) entry which is preliminary data.</text>
</comment>
<feature type="domain" description="Cyclic nucleotide-binding" evidence="1">
    <location>
        <begin position="25"/>
        <end position="127"/>
    </location>
</feature>
<evidence type="ECO:0000259" key="1">
    <source>
        <dbReference type="PROSITE" id="PS50042"/>
    </source>
</evidence>
<accession>A0A242C7L1</accession>
<dbReference type="PROSITE" id="PS50042">
    <property type="entry name" value="CNMP_BINDING_3"/>
    <property type="match status" value="1"/>
</dbReference>
<reference evidence="2 4" key="2">
    <citation type="submission" date="2018-07" db="EMBL/GenBank/DDBJ databases">
        <title>The Genome Sequence of Enterococcus sp. DIV0659b.</title>
        <authorList>
            <consortium name="The Broad Institute Genomics Platform"/>
            <consortium name="The Broad Institute Genomic Center for Infectious Diseases"/>
            <person name="Earl A."/>
            <person name="Manson A."/>
            <person name="Schwartman J."/>
            <person name="Gilmore M."/>
            <person name="Abouelleil A."/>
            <person name="Cao P."/>
            <person name="Chapman S."/>
            <person name="Cusick C."/>
            <person name="Shea T."/>
            <person name="Young S."/>
            <person name="Neafsey D."/>
            <person name="Nusbaum C."/>
            <person name="Birren B."/>
        </authorList>
    </citation>
    <scope>NUCLEOTIDE SEQUENCE [LARGE SCALE GENOMIC DNA]</scope>
    <source>
        <strain evidence="2 4">4G2_DIV0659</strain>
    </source>
</reference>
<dbReference type="RefSeq" id="WP_086331901.1">
    <property type="nucleotide sequence ID" value="NZ_NGLE02000001.1"/>
</dbReference>
<dbReference type="AlphaFoldDB" id="A0A242C7L1"/>
<sequence>MNLQDAWQKYHTDNVFNFSDISDYISDKGRTIIYKSGQSIVEKGDFPLYIYFIIDGIAIGKRHYEDGNEYNYFQVDKQNGNIGLLEILGKKEQYVATITCLTNVEVFRIESAIVYDILMNHLPLLRKCTFLLADDLYNRSGNDGIYYYYTGIDRIRLFLMNYFEQHYSHYDLPIEMSYEKIANQIGVSVRTVGRSIKVLKETNEVTVQSKKMMMSKRQYEKMKVKLAKEEK</sequence>
<dbReference type="Pfam" id="PF00027">
    <property type="entry name" value="cNMP_binding"/>
    <property type="match status" value="1"/>
</dbReference>
<protein>
    <recommendedName>
        <fullName evidence="1">Cyclic nucleotide-binding domain-containing protein</fullName>
    </recommendedName>
</protein>
<evidence type="ECO:0000313" key="3">
    <source>
        <dbReference type="EMBL" id="OTO05890.1"/>
    </source>
</evidence>
<proteinExistence type="predicted"/>
<dbReference type="InterPro" id="IPR000595">
    <property type="entry name" value="cNMP-bd_dom"/>
</dbReference>
<dbReference type="InterPro" id="IPR036388">
    <property type="entry name" value="WH-like_DNA-bd_sf"/>
</dbReference>
<dbReference type="InterPro" id="IPR014710">
    <property type="entry name" value="RmlC-like_jellyroll"/>
</dbReference>
<dbReference type="InterPro" id="IPR018490">
    <property type="entry name" value="cNMP-bd_dom_sf"/>
</dbReference>
<dbReference type="SUPFAM" id="SSF46785">
    <property type="entry name" value="Winged helix' DNA-binding domain"/>
    <property type="match status" value="1"/>
</dbReference>
<dbReference type="CDD" id="cd00038">
    <property type="entry name" value="CAP_ED"/>
    <property type="match status" value="1"/>
</dbReference>
<dbReference type="SUPFAM" id="SSF51206">
    <property type="entry name" value="cAMP-binding domain-like"/>
    <property type="match status" value="1"/>
</dbReference>
<dbReference type="InterPro" id="IPR036390">
    <property type="entry name" value="WH_DNA-bd_sf"/>
</dbReference>
<dbReference type="Gene3D" id="1.10.10.10">
    <property type="entry name" value="Winged helix-like DNA-binding domain superfamily/Winged helix DNA-binding domain"/>
    <property type="match status" value="1"/>
</dbReference>
<dbReference type="OrthoDB" id="2043651at2"/>
<organism evidence="3">
    <name type="scientific">Candidatus Enterococcus mansonii</name>
    <dbReference type="NCBI Taxonomy" id="1834181"/>
    <lineage>
        <taxon>Bacteria</taxon>
        <taxon>Bacillati</taxon>
        <taxon>Bacillota</taxon>
        <taxon>Bacilli</taxon>
        <taxon>Lactobacillales</taxon>
        <taxon>Enterococcaceae</taxon>
        <taxon>Enterococcus</taxon>
    </lineage>
</organism>
<reference evidence="3" key="1">
    <citation type="submission" date="2017-05" db="EMBL/GenBank/DDBJ databases">
        <title>The Genome Sequence of Enterococcus sp. 4G2_DIV0659.</title>
        <authorList>
            <consortium name="The Broad Institute Genomics Platform"/>
            <consortium name="The Broad Institute Genomic Center for Infectious Diseases"/>
            <person name="Earl A."/>
            <person name="Manson A."/>
            <person name="Schwartman J."/>
            <person name="Gilmore M."/>
            <person name="Abouelleil A."/>
            <person name="Cao P."/>
            <person name="Chapman S."/>
            <person name="Cusick C."/>
            <person name="Shea T."/>
            <person name="Young S."/>
            <person name="Neafsey D."/>
            <person name="Nusbaum C."/>
            <person name="Birren B."/>
        </authorList>
    </citation>
    <scope>NUCLEOTIDE SEQUENCE [LARGE SCALE GENOMIC DNA]</scope>
    <source>
        <strain evidence="3">4G2_DIV0659</strain>
    </source>
</reference>